<evidence type="ECO:0000313" key="6">
    <source>
        <dbReference type="EMBL" id="GHE76108.1"/>
    </source>
</evidence>
<accession>A0ABQ3IC89</accession>
<dbReference type="InterPro" id="IPR011075">
    <property type="entry name" value="TetR_C"/>
</dbReference>
<organism evidence="6 7">
    <name type="scientific">Amycolatopsis deserti</name>
    <dbReference type="NCBI Taxonomy" id="185696"/>
    <lineage>
        <taxon>Bacteria</taxon>
        <taxon>Bacillati</taxon>
        <taxon>Actinomycetota</taxon>
        <taxon>Actinomycetes</taxon>
        <taxon>Pseudonocardiales</taxon>
        <taxon>Pseudonocardiaceae</taxon>
        <taxon>Amycolatopsis</taxon>
    </lineage>
</organism>
<sequence length="174" mass="18860">MAEFSPAEVTVAQIAMRAGVNETTIYRKWGSKDALYRDVLLTLSSEQLEMTDTGSLRGDLLQVVSGVATFLRTPAGYSLAYLGATGEDATTAALRDAFWADRFAKAQVIFDRAVERGEIADASVAELAYEALIGTMHFRILARRRPLADDIAERLVDLVLDGVLSASTESRTPG</sequence>
<dbReference type="Proteomes" id="UP000605897">
    <property type="component" value="Unassembled WGS sequence"/>
</dbReference>
<proteinExistence type="predicted"/>
<dbReference type="Pfam" id="PF00440">
    <property type="entry name" value="TetR_N"/>
    <property type="match status" value="1"/>
</dbReference>
<dbReference type="SUPFAM" id="SSF48498">
    <property type="entry name" value="Tetracyclin repressor-like, C-terminal domain"/>
    <property type="match status" value="1"/>
</dbReference>
<evidence type="ECO:0000256" key="3">
    <source>
        <dbReference type="ARBA" id="ARBA00023163"/>
    </source>
</evidence>
<keyword evidence="7" id="KW-1185">Reference proteome</keyword>
<protein>
    <submittedName>
        <fullName evidence="6">TetR family transcriptional regulator</fullName>
    </submittedName>
</protein>
<dbReference type="Gene3D" id="1.10.10.60">
    <property type="entry name" value="Homeodomain-like"/>
    <property type="match status" value="1"/>
</dbReference>
<feature type="domain" description="HTH tetR-type" evidence="5">
    <location>
        <begin position="1"/>
        <end position="47"/>
    </location>
</feature>
<evidence type="ECO:0000256" key="2">
    <source>
        <dbReference type="ARBA" id="ARBA00023125"/>
    </source>
</evidence>
<dbReference type="InterPro" id="IPR001647">
    <property type="entry name" value="HTH_TetR"/>
</dbReference>
<comment type="caution">
    <text evidence="6">The sequence shown here is derived from an EMBL/GenBank/DDBJ whole genome shotgun (WGS) entry which is preliminary data.</text>
</comment>
<dbReference type="InterPro" id="IPR009057">
    <property type="entry name" value="Homeodomain-like_sf"/>
</dbReference>
<evidence type="ECO:0000256" key="1">
    <source>
        <dbReference type="ARBA" id="ARBA00023015"/>
    </source>
</evidence>
<dbReference type="PANTHER" id="PTHR30055:SF148">
    <property type="entry name" value="TETR-FAMILY TRANSCRIPTIONAL REGULATOR"/>
    <property type="match status" value="1"/>
</dbReference>
<dbReference type="PROSITE" id="PS50977">
    <property type="entry name" value="HTH_TETR_2"/>
    <property type="match status" value="1"/>
</dbReference>
<keyword evidence="2 4" id="KW-0238">DNA-binding</keyword>
<keyword evidence="3" id="KW-0804">Transcription</keyword>
<dbReference type="EMBL" id="BNAU01000001">
    <property type="protein sequence ID" value="GHE76108.1"/>
    <property type="molecule type" value="Genomic_DNA"/>
</dbReference>
<feature type="DNA-binding region" description="H-T-H motif" evidence="4">
    <location>
        <begin position="10"/>
        <end position="29"/>
    </location>
</feature>
<keyword evidence="1" id="KW-0805">Transcription regulation</keyword>
<dbReference type="InterPro" id="IPR050109">
    <property type="entry name" value="HTH-type_TetR-like_transc_reg"/>
</dbReference>
<dbReference type="PANTHER" id="PTHR30055">
    <property type="entry name" value="HTH-TYPE TRANSCRIPTIONAL REGULATOR RUTR"/>
    <property type="match status" value="1"/>
</dbReference>
<dbReference type="InterPro" id="IPR036271">
    <property type="entry name" value="Tet_transcr_reg_TetR-rel_C_sf"/>
</dbReference>
<dbReference type="Gene3D" id="1.10.357.10">
    <property type="entry name" value="Tetracycline Repressor, domain 2"/>
    <property type="match status" value="1"/>
</dbReference>
<name>A0ABQ3IC89_9PSEU</name>
<evidence type="ECO:0000313" key="7">
    <source>
        <dbReference type="Proteomes" id="UP000605897"/>
    </source>
</evidence>
<dbReference type="SUPFAM" id="SSF46689">
    <property type="entry name" value="Homeodomain-like"/>
    <property type="match status" value="1"/>
</dbReference>
<reference evidence="7" key="1">
    <citation type="journal article" date="2019" name="Int. J. Syst. Evol. Microbiol.">
        <title>The Global Catalogue of Microorganisms (GCM) 10K type strain sequencing project: providing services to taxonomists for standard genome sequencing and annotation.</title>
        <authorList>
            <consortium name="The Broad Institute Genomics Platform"/>
            <consortium name="The Broad Institute Genome Sequencing Center for Infectious Disease"/>
            <person name="Wu L."/>
            <person name="Ma J."/>
        </authorList>
    </citation>
    <scope>NUCLEOTIDE SEQUENCE [LARGE SCALE GENOMIC DNA]</scope>
    <source>
        <strain evidence="7">CGMCC 4.7677</strain>
    </source>
</reference>
<dbReference type="Pfam" id="PF16859">
    <property type="entry name" value="TetR_C_11"/>
    <property type="match status" value="1"/>
</dbReference>
<gene>
    <name evidence="6" type="ORF">GCM10017786_01270</name>
</gene>
<evidence type="ECO:0000256" key="4">
    <source>
        <dbReference type="PROSITE-ProRule" id="PRU00335"/>
    </source>
</evidence>
<evidence type="ECO:0000259" key="5">
    <source>
        <dbReference type="PROSITE" id="PS50977"/>
    </source>
</evidence>